<dbReference type="CDD" id="cd07377">
    <property type="entry name" value="WHTH_GntR"/>
    <property type="match status" value="1"/>
</dbReference>
<sequence>MSTVRELLSIDPEGADAPFEQVRHQVALLIESGRLVTGERLPSVRGLASDLGLAAGTVARAYRELEADGLVTTARGAGTRVAPRAEADGALVEAAAREYLARVRALGVSDDRAIQVVEIVARGDD</sequence>
<evidence type="ECO:0000256" key="1">
    <source>
        <dbReference type="ARBA" id="ARBA00023015"/>
    </source>
</evidence>
<name>A0A1W2BJX9_9MICO</name>
<evidence type="ECO:0000256" key="3">
    <source>
        <dbReference type="ARBA" id="ARBA00023163"/>
    </source>
</evidence>
<feature type="domain" description="HTH gntR-type" evidence="4">
    <location>
        <begin position="16"/>
        <end position="84"/>
    </location>
</feature>
<dbReference type="PANTHER" id="PTHR38445:SF9">
    <property type="entry name" value="HTH-TYPE TRANSCRIPTIONAL REPRESSOR YTRA"/>
    <property type="match status" value="1"/>
</dbReference>
<dbReference type="InterPro" id="IPR036388">
    <property type="entry name" value="WH-like_DNA-bd_sf"/>
</dbReference>
<dbReference type="EMBL" id="FWXN01000008">
    <property type="protein sequence ID" value="SMC73146.1"/>
    <property type="molecule type" value="Genomic_DNA"/>
</dbReference>
<evidence type="ECO:0000313" key="5">
    <source>
        <dbReference type="EMBL" id="SMC73146.1"/>
    </source>
</evidence>
<dbReference type="InterPro" id="IPR000524">
    <property type="entry name" value="Tscrpt_reg_HTH_GntR"/>
</dbReference>
<keyword evidence="3" id="KW-0804">Transcription</keyword>
<gene>
    <name evidence="5" type="ORF">SAMN06296429_10893</name>
</gene>
<reference evidence="5 6" key="1">
    <citation type="submission" date="2017-04" db="EMBL/GenBank/DDBJ databases">
        <authorList>
            <person name="Afonso C.L."/>
            <person name="Miller P.J."/>
            <person name="Scott M.A."/>
            <person name="Spackman E."/>
            <person name="Goraichik I."/>
            <person name="Dimitrov K.M."/>
            <person name="Suarez D.L."/>
            <person name="Swayne D.E."/>
        </authorList>
    </citation>
    <scope>NUCLEOTIDE SEQUENCE [LARGE SCALE GENOMIC DNA]</scope>
    <source>
        <strain evidence="5 6">CGMCC 1.12511</strain>
    </source>
</reference>
<dbReference type="SMART" id="SM00345">
    <property type="entry name" value="HTH_GNTR"/>
    <property type="match status" value="1"/>
</dbReference>
<dbReference type="Pfam" id="PF00392">
    <property type="entry name" value="GntR"/>
    <property type="match status" value="1"/>
</dbReference>
<organism evidence="5 6">
    <name type="scientific">Janibacter indicus</name>
    <dbReference type="NCBI Taxonomy" id="857417"/>
    <lineage>
        <taxon>Bacteria</taxon>
        <taxon>Bacillati</taxon>
        <taxon>Actinomycetota</taxon>
        <taxon>Actinomycetes</taxon>
        <taxon>Micrococcales</taxon>
        <taxon>Intrasporangiaceae</taxon>
        <taxon>Janibacter</taxon>
    </lineage>
</organism>
<dbReference type="GO" id="GO:0003700">
    <property type="term" value="F:DNA-binding transcription factor activity"/>
    <property type="evidence" value="ECO:0007669"/>
    <property type="project" value="InterPro"/>
</dbReference>
<dbReference type="SUPFAM" id="SSF46785">
    <property type="entry name" value="Winged helix' DNA-binding domain"/>
    <property type="match status" value="1"/>
</dbReference>
<accession>A0A1W2BJX9</accession>
<evidence type="ECO:0000256" key="2">
    <source>
        <dbReference type="ARBA" id="ARBA00023125"/>
    </source>
</evidence>
<dbReference type="PROSITE" id="PS50949">
    <property type="entry name" value="HTH_GNTR"/>
    <property type="match status" value="1"/>
</dbReference>
<keyword evidence="1" id="KW-0805">Transcription regulation</keyword>
<proteinExistence type="predicted"/>
<evidence type="ECO:0000313" key="6">
    <source>
        <dbReference type="Proteomes" id="UP000192634"/>
    </source>
</evidence>
<evidence type="ECO:0000259" key="4">
    <source>
        <dbReference type="PROSITE" id="PS50949"/>
    </source>
</evidence>
<protein>
    <submittedName>
        <fullName evidence="5">Transcriptional regulator, GntR family</fullName>
    </submittedName>
</protein>
<dbReference type="PANTHER" id="PTHR38445">
    <property type="entry name" value="HTH-TYPE TRANSCRIPTIONAL REPRESSOR YTRA"/>
    <property type="match status" value="1"/>
</dbReference>
<dbReference type="RefSeq" id="WP_084451426.1">
    <property type="nucleotide sequence ID" value="NZ_FWXN01000008.1"/>
</dbReference>
<dbReference type="AlphaFoldDB" id="A0A1W2BJX9"/>
<dbReference type="GO" id="GO:0003677">
    <property type="term" value="F:DNA binding"/>
    <property type="evidence" value="ECO:0007669"/>
    <property type="project" value="UniProtKB-KW"/>
</dbReference>
<dbReference type="InterPro" id="IPR036390">
    <property type="entry name" value="WH_DNA-bd_sf"/>
</dbReference>
<dbReference type="Gene3D" id="1.10.10.10">
    <property type="entry name" value="Winged helix-like DNA-binding domain superfamily/Winged helix DNA-binding domain"/>
    <property type="match status" value="1"/>
</dbReference>
<keyword evidence="2" id="KW-0238">DNA-binding</keyword>
<dbReference type="Proteomes" id="UP000192634">
    <property type="component" value="Unassembled WGS sequence"/>
</dbReference>